<feature type="non-terminal residue" evidence="1">
    <location>
        <position position="1"/>
    </location>
</feature>
<reference evidence="1 2" key="1">
    <citation type="submission" date="2021-06" db="EMBL/GenBank/DDBJ databases">
        <title>Caerostris extrusa draft genome.</title>
        <authorList>
            <person name="Kono N."/>
            <person name="Arakawa K."/>
        </authorList>
    </citation>
    <scope>NUCLEOTIDE SEQUENCE [LARGE SCALE GENOMIC DNA]</scope>
</reference>
<evidence type="ECO:0000313" key="2">
    <source>
        <dbReference type="Proteomes" id="UP001054945"/>
    </source>
</evidence>
<keyword evidence="2" id="KW-1185">Reference proteome</keyword>
<dbReference type="EMBL" id="BPLR01001693">
    <property type="protein sequence ID" value="GIZ04158.1"/>
    <property type="molecule type" value="Genomic_DNA"/>
</dbReference>
<accession>A0AAV4YAJ8</accession>
<organism evidence="1 2">
    <name type="scientific">Caerostris extrusa</name>
    <name type="common">Bark spider</name>
    <name type="synonym">Caerostris bankana</name>
    <dbReference type="NCBI Taxonomy" id="172846"/>
    <lineage>
        <taxon>Eukaryota</taxon>
        <taxon>Metazoa</taxon>
        <taxon>Ecdysozoa</taxon>
        <taxon>Arthropoda</taxon>
        <taxon>Chelicerata</taxon>
        <taxon>Arachnida</taxon>
        <taxon>Araneae</taxon>
        <taxon>Araneomorphae</taxon>
        <taxon>Entelegynae</taxon>
        <taxon>Araneoidea</taxon>
        <taxon>Araneidae</taxon>
        <taxon>Caerostris</taxon>
    </lineage>
</organism>
<gene>
    <name evidence="1" type="ORF">CEXT_182681</name>
</gene>
<comment type="caution">
    <text evidence="1">The sequence shown here is derived from an EMBL/GenBank/DDBJ whole genome shotgun (WGS) entry which is preliminary data.</text>
</comment>
<protein>
    <submittedName>
        <fullName evidence="1">Uncharacterized protein</fullName>
    </submittedName>
</protein>
<evidence type="ECO:0000313" key="1">
    <source>
        <dbReference type="EMBL" id="GIZ04158.1"/>
    </source>
</evidence>
<name>A0AAV4YAJ8_CAEEX</name>
<dbReference type="Proteomes" id="UP001054945">
    <property type="component" value="Unassembled WGS sequence"/>
</dbReference>
<dbReference type="AlphaFoldDB" id="A0AAV4YAJ8"/>
<proteinExistence type="predicted"/>
<sequence length="78" mass="8833">VLKDYLRELLNHYLRKVSLICFVDGFSVCSDAIQKAFSKCHVRYPIARLRLTGVITPNCPLRNKSTTQNKATTPPIAQ</sequence>